<evidence type="ECO:0000313" key="1">
    <source>
        <dbReference type="EMBL" id="CAG8680551.1"/>
    </source>
</evidence>
<accession>A0ACA9P099</accession>
<dbReference type="EMBL" id="CAJVQC010016880">
    <property type="protein sequence ID" value="CAG8680551.1"/>
    <property type="molecule type" value="Genomic_DNA"/>
</dbReference>
<gene>
    <name evidence="1" type="ORF">RPERSI_LOCUS9096</name>
</gene>
<organism evidence="1 2">
    <name type="scientific">Racocetra persica</name>
    <dbReference type="NCBI Taxonomy" id="160502"/>
    <lineage>
        <taxon>Eukaryota</taxon>
        <taxon>Fungi</taxon>
        <taxon>Fungi incertae sedis</taxon>
        <taxon>Mucoromycota</taxon>
        <taxon>Glomeromycotina</taxon>
        <taxon>Glomeromycetes</taxon>
        <taxon>Diversisporales</taxon>
        <taxon>Gigasporaceae</taxon>
        <taxon>Racocetra</taxon>
    </lineage>
</organism>
<protein>
    <submittedName>
        <fullName evidence="1">6906_t:CDS:1</fullName>
    </submittedName>
</protein>
<evidence type="ECO:0000313" key="2">
    <source>
        <dbReference type="Proteomes" id="UP000789920"/>
    </source>
</evidence>
<name>A0ACA9P099_9GLOM</name>
<keyword evidence="2" id="KW-1185">Reference proteome</keyword>
<dbReference type="Proteomes" id="UP000789920">
    <property type="component" value="Unassembled WGS sequence"/>
</dbReference>
<feature type="non-terminal residue" evidence="1">
    <location>
        <position position="1"/>
    </location>
</feature>
<proteinExistence type="predicted"/>
<comment type="caution">
    <text evidence="1">The sequence shown here is derived from an EMBL/GenBank/DDBJ whole genome shotgun (WGS) entry which is preliminary data.</text>
</comment>
<reference evidence="1" key="1">
    <citation type="submission" date="2021-06" db="EMBL/GenBank/DDBJ databases">
        <authorList>
            <person name="Kallberg Y."/>
            <person name="Tangrot J."/>
            <person name="Rosling A."/>
        </authorList>
    </citation>
    <scope>NUCLEOTIDE SEQUENCE</scope>
    <source>
        <strain evidence="1">MA461A</strain>
    </source>
</reference>
<sequence>DSFREYIKKKVNDCVKPNTLQQYTREIKVYNAEMGGRWDQEFDLITKDGLDSLKKSHNVTDETESYISRSSNTSRASSSLGSLSYISQLEDDEKRTETNNAIDNIFNEIQFSRPDISDAFIRIKYSDPIVTIGDRSNDDIPEHDISEFITVHSIITQKPPEYSKIEQLFSQLKERKGDIDHILYSQNVYAVGPDFRNDIPCIACWAAEPLDQSIMEKLSELFDSKFDVVYHLVKAVDINGSCIDNDENSNETPNKSGNVNDVLGETENNKSQCFNITAHLWASIKYDSKLKKKTLEFKIHLKNCSVEDFLSDDNPLLHGFVCYYLDSLEIGFRPTKFNDKSPELSNESSMSNGESLDSYNELFKHNSELLGSNDKSPEPNDGSLESDNESFESGDECPMIMLKEYTPSRSNNSINISKTKEKGNGIQLDAGKNPKVSLSHATKNTRSSAAALKEWDMVDTYGTTNGIKWQYRYFGEDIFNNGGHRKSIRIDEPYCGDFYINKNLGGFCITITQVLGFKEDRTIFRRLVSPKPELIKYYPKFLHKLEIYFKDIQNFNNNFAKLTKKLHQGRYLTPKKPIYVREKNNTKFKRELSSAK</sequence>